<dbReference type="Proteomes" id="UP000694866">
    <property type="component" value="Unplaced"/>
</dbReference>
<evidence type="ECO:0000256" key="6">
    <source>
        <dbReference type="ARBA" id="ARBA00022692"/>
    </source>
</evidence>
<comment type="function">
    <text evidence="12">Accessory subunit of the mitochondrial membrane respiratory chain NADH dehydrogenase (Complex I), that is believed not to be involved in catalysis. Complex I functions in the transfer of electrons from NADH to the respiratory chain. The immediate electron acceptor for the enzyme is believed to be ubiquinone. Involved in the interferon/all-trans-retinoic acid (IFN/RA) induced cell death. This apoptotic activity is inhibited by interaction with viral IRF1. Prevents the transactivation of STAT3 target genes. May play a role in CARD15-mediated innate mucosal responses and serve to regulate intestinal epithelial cell responses to microbes.</text>
</comment>
<dbReference type="InterPro" id="IPR009346">
    <property type="entry name" value="GRIM-19"/>
</dbReference>
<evidence type="ECO:0000256" key="9">
    <source>
        <dbReference type="ARBA" id="ARBA00022989"/>
    </source>
</evidence>
<dbReference type="GeneID" id="105269959"/>
<feature type="transmembrane region" description="Helical" evidence="14">
    <location>
        <begin position="36"/>
        <end position="56"/>
    </location>
</feature>
<evidence type="ECO:0000313" key="16">
    <source>
        <dbReference type="RefSeq" id="XP_011308896.1"/>
    </source>
</evidence>
<keyword evidence="4 14" id="KW-0813">Transport</keyword>
<evidence type="ECO:0000256" key="4">
    <source>
        <dbReference type="ARBA" id="ARBA00022448"/>
    </source>
</evidence>
<keyword evidence="7 14" id="KW-0999">Mitochondrion inner membrane</keyword>
<dbReference type="OrthoDB" id="3308at2759"/>
<evidence type="ECO:0000256" key="11">
    <source>
        <dbReference type="ARBA" id="ARBA00023136"/>
    </source>
</evidence>
<evidence type="ECO:0000256" key="2">
    <source>
        <dbReference type="ARBA" id="ARBA00007312"/>
    </source>
</evidence>
<evidence type="ECO:0000313" key="15">
    <source>
        <dbReference type="Proteomes" id="UP000694866"/>
    </source>
</evidence>
<evidence type="ECO:0000256" key="5">
    <source>
        <dbReference type="ARBA" id="ARBA00022660"/>
    </source>
</evidence>
<dbReference type="AlphaFoldDB" id="A0A9R1U6H2"/>
<evidence type="ECO:0000256" key="3">
    <source>
        <dbReference type="ARBA" id="ARBA00018192"/>
    </source>
</evidence>
<comment type="similarity">
    <text evidence="2 14">Belongs to the complex I NDUFA13 subunit family.</text>
</comment>
<organism evidence="15 16">
    <name type="scientific">Fopius arisanus</name>
    <dbReference type="NCBI Taxonomy" id="64838"/>
    <lineage>
        <taxon>Eukaryota</taxon>
        <taxon>Metazoa</taxon>
        <taxon>Ecdysozoa</taxon>
        <taxon>Arthropoda</taxon>
        <taxon>Hexapoda</taxon>
        <taxon>Insecta</taxon>
        <taxon>Pterygota</taxon>
        <taxon>Neoptera</taxon>
        <taxon>Endopterygota</taxon>
        <taxon>Hymenoptera</taxon>
        <taxon>Apocrita</taxon>
        <taxon>Ichneumonoidea</taxon>
        <taxon>Braconidae</taxon>
        <taxon>Opiinae</taxon>
        <taxon>Fopius</taxon>
    </lineage>
</organism>
<dbReference type="Pfam" id="PF06212">
    <property type="entry name" value="GRIM-19"/>
    <property type="match status" value="1"/>
</dbReference>
<dbReference type="PANTHER" id="PTHR12966:SF0">
    <property type="entry name" value="NADH DEHYDROGENASE [UBIQUINONE] 1 ALPHA SUBCOMPLEX SUBUNIT 13"/>
    <property type="match status" value="1"/>
</dbReference>
<sequence>MASKPKSGPQDMPPKGGYSPMQTARVNIRRIISPNIATALTVASISFGCAGFFWGYKDIRRERIEMHSARNVVYCMLMAERDRAFLKQMRANREEERELMKDYPGWVVGTYFGEPIYENMDPTEFITPTFHEYAIHGNPYDSAARYFRYIGT</sequence>
<keyword evidence="8 14" id="KW-0249">Electron transport</keyword>
<keyword evidence="11 14" id="KW-0472">Membrane</keyword>
<keyword evidence="6 14" id="KW-0812">Transmembrane</keyword>
<evidence type="ECO:0000256" key="13">
    <source>
        <dbReference type="ARBA" id="ARBA00046797"/>
    </source>
</evidence>
<dbReference type="GO" id="GO:0005743">
    <property type="term" value="C:mitochondrial inner membrane"/>
    <property type="evidence" value="ECO:0007669"/>
    <property type="project" value="UniProtKB-SubCell"/>
</dbReference>
<dbReference type="CTD" id="31578"/>
<comment type="subunit">
    <text evidence="13">Complex I is composed of 45 different subunits. Interacts with CARD15, but not with CARD4. Interacts with STAT3, but not with STAT1, STAT2 and STAT5A. Interacts with OLFM4.</text>
</comment>
<evidence type="ECO:0000256" key="10">
    <source>
        <dbReference type="ARBA" id="ARBA00023128"/>
    </source>
</evidence>
<keyword evidence="15" id="KW-1185">Reference proteome</keyword>
<keyword evidence="5 14" id="KW-0679">Respiratory chain</keyword>
<proteinExistence type="inferred from homology"/>
<evidence type="ECO:0000256" key="12">
    <source>
        <dbReference type="ARBA" id="ARBA00045908"/>
    </source>
</evidence>
<dbReference type="PANTHER" id="PTHR12966">
    <property type="entry name" value="NADH DEHYDROGENASE UBIQUINONE 1 ALPHA SUBCOMPLEX SUBUNIT 13"/>
    <property type="match status" value="1"/>
</dbReference>
<accession>A0A9R1U6H2</accession>
<keyword evidence="10 14" id="KW-0496">Mitochondrion</keyword>
<evidence type="ECO:0000256" key="7">
    <source>
        <dbReference type="ARBA" id="ARBA00022792"/>
    </source>
</evidence>
<evidence type="ECO:0000256" key="8">
    <source>
        <dbReference type="ARBA" id="ARBA00022982"/>
    </source>
</evidence>
<keyword evidence="9 14" id="KW-1133">Transmembrane helix</keyword>
<evidence type="ECO:0000256" key="1">
    <source>
        <dbReference type="ARBA" id="ARBA00004298"/>
    </source>
</evidence>
<protein>
    <recommendedName>
        <fullName evidence="3 14">NADH dehydrogenase [ubiquinone] 1 alpha subcomplex subunit 13</fullName>
    </recommendedName>
</protein>
<gene>
    <name evidence="16" type="primary">ND-B16.6</name>
</gene>
<reference evidence="16" key="1">
    <citation type="submission" date="2025-08" db="UniProtKB">
        <authorList>
            <consortium name="RefSeq"/>
        </authorList>
    </citation>
    <scope>IDENTIFICATION</scope>
    <source>
        <strain evidence="16">USDA-PBARC FA_bdor</strain>
        <tissue evidence="16">Whole organism</tissue>
    </source>
</reference>
<comment type="subcellular location">
    <subcellularLocation>
        <location evidence="1 14">Mitochondrion inner membrane</location>
        <topology evidence="1 14">Single-pass membrane protein</topology>
        <orientation evidence="1 14">Matrix side</orientation>
    </subcellularLocation>
</comment>
<name>A0A9R1U6H2_9HYME</name>
<dbReference type="GO" id="GO:0045271">
    <property type="term" value="C:respiratory chain complex I"/>
    <property type="evidence" value="ECO:0007669"/>
    <property type="project" value="UniProtKB-UniRule"/>
</dbReference>
<comment type="function">
    <text evidence="14">Complex I functions in the transfer of electrons from NADH to the respiratory chain. Accessory subunit of the mitochondrial membrane respiratory chain NADH dehydrogenase (Complex I), that is believed not to be involved in catalysis.</text>
</comment>
<evidence type="ECO:0000256" key="14">
    <source>
        <dbReference type="RuleBase" id="RU368034"/>
    </source>
</evidence>
<dbReference type="KEGG" id="fas:105269959"/>
<dbReference type="RefSeq" id="XP_011308896.1">
    <property type="nucleotide sequence ID" value="XM_011310594.1"/>
</dbReference>